<dbReference type="InterPro" id="IPR000725">
    <property type="entry name" value="Olfact_rcpt"/>
</dbReference>
<name>A0AA41T4Z9_SCICA</name>
<evidence type="ECO:0000256" key="7">
    <source>
        <dbReference type="ARBA" id="ARBA00023040"/>
    </source>
</evidence>
<dbReference type="AlphaFoldDB" id="A0AA41T4Z9"/>
<feature type="compositionally biased region" description="Basic and acidic residues" evidence="14">
    <location>
        <begin position="329"/>
        <end position="345"/>
    </location>
</feature>
<dbReference type="InterPro" id="IPR000276">
    <property type="entry name" value="GPCR_Rhodpsn"/>
</dbReference>
<dbReference type="GO" id="GO:0004930">
    <property type="term" value="F:G protein-coupled receptor activity"/>
    <property type="evidence" value="ECO:0007669"/>
    <property type="project" value="UniProtKB-KW"/>
</dbReference>
<feature type="compositionally biased region" description="Acidic residues" evidence="14">
    <location>
        <begin position="319"/>
        <end position="328"/>
    </location>
</feature>
<keyword evidence="9 12" id="KW-0675">Receptor</keyword>
<dbReference type="CDD" id="cd15912">
    <property type="entry name" value="7tmA_OR6C-like"/>
    <property type="match status" value="1"/>
</dbReference>
<evidence type="ECO:0000256" key="6">
    <source>
        <dbReference type="ARBA" id="ARBA00022989"/>
    </source>
</evidence>
<proteinExistence type="inferred from homology"/>
<keyword evidence="17" id="KW-1185">Reference proteome</keyword>
<dbReference type="Pfam" id="PF13853">
    <property type="entry name" value="7tm_4"/>
    <property type="match status" value="1"/>
</dbReference>
<protein>
    <recommendedName>
        <fullName evidence="13">Olfactory receptor</fullName>
    </recommendedName>
</protein>
<keyword evidence="7 12" id="KW-0297">G-protein coupled receptor</keyword>
<evidence type="ECO:0000256" key="3">
    <source>
        <dbReference type="ARBA" id="ARBA00022606"/>
    </source>
</evidence>
<evidence type="ECO:0000313" key="17">
    <source>
        <dbReference type="Proteomes" id="UP001166674"/>
    </source>
</evidence>
<keyword evidence="3 13" id="KW-0716">Sensory transduction</keyword>
<evidence type="ECO:0000256" key="8">
    <source>
        <dbReference type="ARBA" id="ARBA00023136"/>
    </source>
</evidence>
<feature type="region of interest" description="Disordered" evidence="14">
    <location>
        <begin position="307"/>
        <end position="345"/>
    </location>
</feature>
<dbReference type="PROSITE" id="PS50262">
    <property type="entry name" value="G_PROTEIN_RECEP_F1_2"/>
    <property type="match status" value="1"/>
</dbReference>
<keyword evidence="11 12" id="KW-0807">Transducer</keyword>
<evidence type="ECO:0000259" key="15">
    <source>
        <dbReference type="PROSITE" id="PS50262"/>
    </source>
</evidence>
<evidence type="ECO:0000256" key="13">
    <source>
        <dbReference type="RuleBase" id="RU363047"/>
    </source>
</evidence>
<dbReference type="PANTHER" id="PTHR26454:SF165">
    <property type="entry name" value="OLFACTORY RECEPTOR 6T1"/>
    <property type="match status" value="1"/>
</dbReference>
<organism evidence="16 17">
    <name type="scientific">Sciurus carolinensis</name>
    <name type="common">Eastern gray squirrel</name>
    <dbReference type="NCBI Taxonomy" id="30640"/>
    <lineage>
        <taxon>Eukaryota</taxon>
        <taxon>Metazoa</taxon>
        <taxon>Chordata</taxon>
        <taxon>Craniata</taxon>
        <taxon>Vertebrata</taxon>
        <taxon>Euteleostomi</taxon>
        <taxon>Mammalia</taxon>
        <taxon>Eutheria</taxon>
        <taxon>Euarchontoglires</taxon>
        <taxon>Glires</taxon>
        <taxon>Rodentia</taxon>
        <taxon>Sciuromorpha</taxon>
        <taxon>Sciuridae</taxon>
        <taxon>Sciurinae</taxon>
        <taxon>Sciurini</taxon>
        <taxon>Sciurus</taxon>
    </lineage>
</organism>
<feature type="transmembrane region" description="Helical" evidence="13">
    <location>
        <begin position="136"/>
        <end position="158"/>
    </location>
</feature>
<dbReference type="GO" id="GO:0004984">
    <property type="term" value="F:olfactory receptor activity"/>
    <property type="evidence" value="ECO:0007669"/>
    <property type="project" value="InterPro"/>
</dbReference>
<reference evidence="16" key="1">
    <citation type="submission" date="2020-03" db="EMBL/GenBank/DDBJ databases">
        <title>Studies in the Genomics of Life Span.</title>
        <authorList>
            <person name="Glass D."/>
        </authorList>
    </citation>
    <scope>NUCLEOTIDE SEQUENCE</scope>
    <source>
        <strain evidence="16">SUZIE</strain>
        <tissue evidence="16">Muscle</tissue>
    </source>
</reference>
<feature type="transmembrane region" description="Helical" evidence="13">
    <location>
        <begin position="197"/>
        <end position="225"/>
    </location>
</feature>
<dbReference type="Gene3D" id="1.20.1070.10">
    <property type="entry name" value="Rhodopsin 7-helix transmembrane proteins"/>
    <property type="match status" value="1"/>
</dbReference>
<keyword evidence="10" id="KW-0325">Glycoprotein</keyword>
<evidence type="ECO:0000256" key="10">
    <source>
        <dbReference type="ARBA" id="ARBA00023180"/>
    </source>
</evidence>
<gene>
    <name evidence="16" type="ORF">SUZIE_180310</name>
</gene>
<dbReference type="Proteomes" id="UP001166674">
    <property type="component" value="Unassembled WGS sequence"/>
</dbReference>
<comment type="subcellular location">
    <subcellularLocation>
        <location evidence="1 13">Cell membrane</location>
        <topology evidence="1 13">Multi-pass membrane protein</topology>
    </subcellularLocation>
</comment>
<keyword evidence="2 13" id="KW-1003">Cell membrane</keyword>
<evidence type="ECO:0000256" key="11">
    <source>
        <dbReference type="ARBA" id="ARBA00023224"/>
    </source>
</evidence>
<dbReference type="SUPFAM" id="SSF81321">
    <property type="entry name" value="Family A G protein-coupled receptor-like"/>
    <property type="match status" value="1"/>
</dbReference>
<dbReference type="PANTHER" id="PTHR26454">
    <property type="entry name" value="OLFACTORY RECEPTOR"/>
    <property type="match status" value="1"/>
</dbReference>
<sequence length="345" mass="38752">MSPKNWTQVTGFVLLGFPSSHILQISLFLGLMVTYIVTVTGNLLIIVLGWMDHRLHTQMYFFLRNLSFLELLLVSVVVPKMLDVLLTGDHTISFVSCIVQSYLYFLLGTTDFFLLAVMSLDRYLAICRPLHYETLMSGYVCSQLVLASWLAGFLWVLFPTILMASLPFCGPNRIDHFFCDSWPLLRLSCGDTHLLELVAFLLSSLVLLGSLALTSVSYAFILATVLRAPTVAERRKAFSTCASHLTVVVIFYGSSIFLYIRLSEAQSTLLSKGVSVLNSIIAPLLNPFIFSLRNDKVKQVLRDALRQPGSAASRKPYDDSDDDDEKEDYDNNYKDDGNNNNLEKL</sequence>
<dbReference type="GO" id="GO:0005886">
    <property type="term" value="C:plasma membrane"/>
    <property type="evidence" value="ECO:0007669"/>
    <property type="project" value="UniProtKB-SubCell"/>
</dbReference>
<evidence type="ECO:0000256" key="5">
    <source>
        <dbReference type="ARBA" id="ARBA00022725"/>
    </source>
</evidence>
<dbReference type="PRINTS" id="PR00245">
    <property type="entry name" value="OLFACTORYR"/>
</dbReference>
<comment type="caution">
    <text evidence="16">The sequence shown here is derived from an EMBL/GenBank/DDBJ whole genome shotgun (WGS) entry which is preliminary data.</text>
</comment>
<dbReference type="PROSITE" id="PS00237">
    <property type="entry name" value="G_PROTEIN_RECEP_F1_1"/>
    <property type="match status" value="1"/>
</dbReference>
<dbReference type="EMBL" id="JAATJV010396294">
    <property type="protein sequence ID" value="MBZ3884911.1"/>
    <property type="molecule type" value="Genomic_DNA"/>
</dbReference>
<keyword evidence="4 12" id="KW-0812">Transmembrane</keyword>
<evidence type="ECO:0000256" key="12">
    <source>
        <dbReference type="RuleBase" id="RU000688"/>
    </source>
</evidence>
<feature type="transmembrane region" description="Helical" evidence="13">
    <location>
        <begin position="22"/>
        <end position="50"/>
    </location>
</feature>
<accession>A0AA41T4Z9</accession>
<keyword evidence="6 13" id="KW-1133">Transmembrane helix</keyword>
<feature type="domain" description="G-protein coupled receptors family 1 profile" evidence="15">
    <location>
        <begin position="41"/>
        <end position="290"/>
    </location>
</feature>
<dbReference type="InterPro" id="IPR047132">
    <property type="entry name" value="Olfact_rcpt_6C-like"/>
</dbReference>
<keyword evidence="8 13" id="KW-0472">Membrane</keyword>
<evidence type="ECO:0000256" key="4">
    <source>
        <dbReference type="ARBA" id="ARBA00022692"/>
    </source>
</evidence>
<dbReference type="FunFam" id="1.20.1070.10:FF:000010">
    <property type="entry name" value="Olfactory receptor"/>
    <property type="match status" value="1"/>
</dbReference>
<keyword evidence="5 13" id="KW-0552">Olfaction</keyword>
<evidence type="ECO:0000256" key="14">
    <source>
        <dbReference type="SAM" id="MobiDB-lite"/>
    </source>
</evidence>
<comment type="similarity">
    <text evidence="12">Belongs to the G-protein coupled receptor 1 family.</text>
</comment>
<dbReference type="InterPro" id="IPR017452">
    <property type="entry name" value="GPCR_Rhodpsn_7TM"/>
</dbReference>
<evidence type="ECO:0000313" key="16">
    <source>
        <dbReference type="EMBL" id="MBZ3884911.1"/>
    </source>
</evidence>
<feature type="transmembrane region" description="Helical" evidence="13">
    <location>
        <begin position="102"/>
        <end position="124"/>
    </location>
</feature>
<evidence type="ECO:0000256" key="2">
    <source>
        <dbReference type="ARBA" id="ARBA00022475"/>
    </source>
</evidence>
<evidence type="ECO:0000256" key="1">
    <source>
        <dbReference type="ARBA" id="ARBA00004651"/>
    </source>
</evidence>
<feature type="transmembrane region" description="Helical" evidence="13">
    <location>
        <begin position="237"/>
        <end position="262"/>
    </location>
</feature>
<dbReference type="PRINTS" id="PR00237">
    <property type="entry name" value="GPCRRHODOPSN"/>
</dbReference>
<feature type="transmembrane region" description="Helical" evidence="13">
    <location>
        <begin position="62"/>
        <end position="82"/>
    </location>
</feature>
<evidence type="ECO:0000256" key="9">
    <source>
        <dbReference type="ARBA" id="ARBA00023170"/>
    </source>
</evidence>
<feature type="transmembrane region" description="Helical" evidence="13">
    <location>
        <begin position="274"/>
        <end position="292"/>
    </location>
</feature>